<gene>
    <name evidence="2" type="ORF">JZ751_027096</name>
</gene>
<name>A0A8T2NCP3_9TELE</name>
<evidence type="ECO:0000313" key="2">
    <source>
        <dbReference type="EMBL" id="KAG9338125.1"/>
    </source>
</evidence>
<accession>A0A8T2NCP3</accession>
<evidence type="ECO:0000313" key="3">
    <source>
        <dbReference type="Proteomes" id="UP000824540"/>
    </source>
</evidence>
<dbReference type="OrthoDB" id="10006572at2759"/>
<dbReference type="EMBL" id="JAFBMS010000073">
    <property type="protein sequence ID" value="KAG9338125.1"/>
    <property type="molecule type" value="Genomic_DNA"/>
</dbReference>
<protein>
    <submittedName>
        <fullName evidence="2">Uncharacterized protein</fullName>
    </submittedName>
</protein>
<sequence>MLLYLSTQLLPACTSLEFTHSPTHQLLTKAADQTVKDKALQSMASMSSAQIVSATAIHNKLGLPGIPRPAFPGAAGVKSLRAIGPPRPPHRHPAQIPFHTTRLQRTGPI</sequence>
<keyword evidence="3" id="KW-1185">Reference proteome</keyword>
<dbReference type="AlphaFoldDB" id="A0A8T2NCP3"/>
<evidence type="ECO:0000256" key="1">
    <source>
        <dbReference type="SAM" id="MobiDB-lite"/>
    </source>
</evidence>
<feature type="region of interest" description="Disordered" evidence="1">
    <location>
        <begin position="78"/>
        <end position="109"/>
    </location>
</feature>
<reference evidence="2" key="1">
    <citation type="thesis" date="2021" institute="BYU ScholarsArchive" country="Provo, UT, USA">
        <title>Applications of and Algorithms for Genome Assembly and Genomic Analyses with an Emphasis on Marine Teleosts.</title>
        <authorList>
            <person name="Pickett B.D."/>
        </authorList>
    </citation>
    <scope>NUCLEOTIDE SEQUENCE</scope>
    <source>
        <strain evidence="2">HI-2016</strain>
    </source>
</reference>
<proteinExistence type="predicted"/>
<comment type="caution">
    <text evidence="2">The sequence shown here is derived from an EMBL/GenBank/DDBJ whole genome shotgun (WGS) entry which is preliminary data.</text>
</comment>
<organism evidence="2 3">
    <name type="scientific">Albula glossodonta</name>
    <name type="common">roundjaw bonefish</name>
    <dbReference type="NCBI Taxonomy" id="121402"/>
    <lineage>
        <taxon>Eukaryota</taxon>
        <taxon>Metazoa</taxon>
        <taxon>Chordata</taxon>
        <taxon>Craniata</taxon>
        <taxon>Vertebrata</taxon>
        <taxon>Euteleostomi</taxon>
        <taxon>Actinopterygii</taxon>
        <taxon>Neopterygii</taxon>
        <taxon>Teleostei</taxon>
        <taxon>Albuliformes</taxon>
        <taxon>Albulidae</taxon>
        <taxon>Albula</taxon>
    </lineage>
</organism>
<dbReference type="Proteomes" id="UP000824540">
    <property type="component" value="Unassembled WGS sequence"/>
</dbReference>